<keyword evidence="4" id="KW-1185">Reference proteome</keyword>
<dbReference type="SMART" id="SM00173">
    <property type="entry name" value="RAS"/>
    <property type="match status" value="1"/>
</dbReference>
<protein>
    <submittedName>
        <fullName evidence="3">DnaJ sub C member 27</fullName>
    </submittedName>
</protein>
<proteinExistence type="predicted"/>
<name>A0AAD5XJK3_9FUNG</name>
<dbReference type="Gene3D" id="3.40.50.300">
    <property type="entry name" value="P-loop containing nucleotide triphosphate hydrolases"/>
    <property type="match status" value="1"/>
</dbReference>
<dbReference type="InterPro" id="IPR005225">
    <property type="entry name" value="Small_GTP-bd"/>
</dbReference>
<sequence>MDRLPGHLRAVVKSKSDAIRLKILSLGDPAVGKSCLIKRYCEGRYIADYISTIGIDYGVKGCIINGSEVKVNFWDIGGSEHYKAIRTEFYKDTHGVLLVVDGTAERDDLKMTVDRWLDELRAFVDPIPLVIVVGTKIDLKPSQEARDLTEFLGFRYFEASAVTGDGVQEVFDTLFVEAIARVESAS</sequence>
<dbReference type="PROSITE" id="PS51417">
    <property type="entry name" value="ARF"/>
    <property type="match status" value="1"/>
</dbReference>
<dbReference type="InterPro" id="IPR050227">
    <property type="entry name" value="Rab"/>
</dbReference>
<dbReference type="InterPro" id="IPR027417">
    <property type="entry name" value="P-loop_NTPase"/>
</dbReference>
<dbReference type="PROSITE" id="PS51420">
    <property type="entry name" value="RHO"/>
    <property type="match status" value="1"/>
</dbReference>
<evidence type="ECO:0000256" key="1">
    <source>
        <dbReference type="ARBA" id="ARBA00022741"/>
    </source>
</evidence>
<dbReference type="SMART" id="SM00177">
    <property type="entry name" value="ARF"/>
    <property type="match status" value="1"/>
</dbReference>
<dbReference type="Proteomes" id="UP001212152">
    <property type="component" value="Unassembled WGS sequence"/>
</dbReference>
<dbReference type="PRINTS" id="PR00449">
    <property type="entry name" value="RASTRNSFRMNG"/>
</dbReference>
<keyword evidence="1" id="KW-0547">Nucleotide-binding</keyword>
<dbReference type="PANTHER" id="PTHR47977">
    <property type="entry name" value="RAS-RELATED PROTEIN RAB"/>
    <property type="match status" value="1"/>
</dbReference>
<keyword evidence="2" id="KW-0342">GTP-binding</keyword>
<dbReference type="FunFam" id="3.40.50.300:FF:001447">
    <property type="entry name" value="Ras-related protein Rab-1B"/>
    <property type="match status" value="1"/>
</dbReference>
<comment type="caution">
    <text evidence="3">The sequence shown here is derived from an EMBL/GenBank/DDBJ whole genome shotgun (WGS) entry which is preliminary data.</text>
</comment>
<dbReference type="SMART" id="SM00174">
    <property type="entry name" value="RHO"/>
    <property type="match status" value="1"/>
</dbReference>
<dbReference type="SMART" id="SM00175">
    <property type="entry name" value="RAB"/>
    <property type="match status" value="1"/>
</dbReference>
<dbReference type="GO" id="GO:0005525">
    <property type="term" value="F:GTP binding"/>
    <property type="evidence" value="ECO:0007669"/>
    <property type="project" value="UniProtKB-KW"/>
</dbReference>
<evidence type="ECO:0000256" key="2">
    <source>
        <dbReference type="ARBA" id="ARBA00023134"/>
    </source>
</evidence>
<dbReference type="Pfam" id="PF00071">
    <property type="entry name" value="Ras"/>
    <property type="match status" value="1"/>
</dbReference>
<accession>A0AAD5XJK3</accession>
<dbReference type="GO" id="GO:0003924">
    <property type="term" value="F:GTPase activity"/>
    <property type="evidence" value="ECO:0007669"/>
    <property type="project" value="InterPro"/>
</dbReference>
<dbReference type="SUPFAM" id="SSF52540">
    <property type="entry name" value="P-loop containing nucleoside triphosphate hydrolases"/>
    <property type="match status" value="1"/>
</dbReference>
<evidence type="ECO:0000313" key="4">
    <source>
        <dbReference type="Proteomes" id="UP001212152"/>
    </source>
</evidence>
<evidence type="ECO:0000313" key="3">
    <source>
        <dbReference type="EMBL" id="KAJ3170122.1"/>
    </source>
</evidence>
<gene>
    <name evidence="3" type="primary">DNAJC27</name>
    <name evidence="3" type="ORF">HDU87_008839</name>
</gene>
<dbReference type="PROSITE" id="PS51419">
    <property type="entry name" value="RAB"/>
    <property type="match status" value="1"/>
</dbReference>
<dbReference type="EMBL" id="JADGJQ010000098">
    <property type="protein sequence ID" value="KAJ3170122.1"/>
    <property type="molecule type" value="Genomic_DNA"/>
</dbReference>
<reference evidence="3" key="1">
    <citation type="submission" date="2020-05" db="EMBL/GenBank/DDBJ databases">
        <title>Phylogenomic resolution of chytrid fungi.</title>
        <authorList>
            <person name="Stajich J.E."/>
            <person name="Amses K."/>
            <person name="Simmons R."/>
            <person name="Seto K."/>
            <person name="Myers J."/>
            <person name="Bonds A."/>
            <person name="Quandt C.A."/>
            <person name="Barry K."/>
            <person name="Liu P."/>
            <person name="Grigoriev I."/>
            <person name="Longcore J.E."/>
            <person name="James T.Y."/>
        </authorList>
    </citation>
    <scope>NUCLEOTIDE SEQUENCE</scope>
    <source>
        <strain evidence="3">JEL0379</strain>
    </source>
</reference>
<organism evidence="3 4">
    <name type="scientific">Geranomyces variabilis</name>
    <dbReference type="NCBI Taxonomy" id="109894"/>
    <lineage>
        <taxon>Eukaryota</taxon>
        <taxon>Fungi</taxon>
        <taxon>Fungi incertae sedis</taxon>
        <taxon>Chytridiomycota</taxon>
        <taxon>Chytridiomycota incertae sedis</taxon>
        <taxon>Chytridiomycetes</taxon>
        <taxon>Spizellomycetales</taxon>
        <taxon>Powellomycetaceae</taxon>
        <taxon>Geranomyces</taxon>
    </lineage>
</organism>
<dbReference type="InterPro" id="IPR001806">
    <property type="entry name" value="Small_GTPase"/>
</dbReference>
<dbReference type="AlphaFoldDB" id="A0AAD5XJK3"/>
<dbReference type="NCBIfam" id="TIGR00231">
    <property type="entry name" value="small_GTP"/>
    <property type="match status" value="1"/>
</dbReference>